<dbReference type="AlphaFoldDB" id="A0A3P7L2Y1"/>
<evidence type="ECO:0008006" key="3">
    <source>
        <dbReference type="Google" id="ProtNLM"/>
    </source>
</evidence>
<proteinExistence type="predicted"/>
<evidence type="ECO:0000313" key="1">
    <source>
        <dbReference type="EMBL" id="VDN11695.1"/>
    </source>
</evidence>
<dbReference type="Proteomes" id="UP000281553">
    <property type="component" value="Unassembled WGS sequence"/>
</dbReference>
<gene>
    <name evidence="1" type="ORF">DILT_LOCUS7526</name>
</gene>
<evidence type="ECO:0000313" key="2">
    <source>
        <dbReference type="Proteomes" id="UP000281553"/>
    </source>
</evidence>
<keyword evidence="2" id="KW-1185">Reference proteome</keyword>
<reference evidence="1 2" key="1">
    <citation type="submission" date="2018-11" db="EMBL/GenBank/DDBJ databases">
        <authorList>
            <consortium name="Pathogen Informatics"/>
        </authorList>
    </citation>
    <scope>NUCLEOTIDE SEQUENCE [LARGE SCALE GENOMIC DNA]</scope>
</reference>
<organism evidence="1 2">
    <name type="scientific">Dibothriocephalus latus</name>
    <name type="common">Fish tapeworm</name>
    <name type="synonym">Diphyllobothrium latum</name>
    <dbReference type="NCBI Taxonomy" id="60516"/>
    <lineage>
        <taxon>Eukaryota</taxon>
        <taxon>Metazoa</taxon>
        <taxon>Spiralia</taxon>
        <taxon>Lophotrochozoa</taxon>
        <taxon>Platyhelminthes</taxon>
        <taxon>Cestoda</taxon>
        <taxon>Eucestoda</taxon>
        <taxon>Diphyllobothriidea</taxon>
        <taxon>Diphyllobothriidae</taxon>
        <taxon>Dibothriocephalus</taxon>
    </lineage>
</organism>
<protein>
    <recommendedName>
        <fullName evidence="3">Reverse transcriptase domain-containing protein</fullName>
    </recommendedName>
</protein>
<accession>A0A3P7L2Y1</accession>
<sequence length="90" mass="9906">MGELAMKVLMGGQDVSVSTRMPTTTVHDLLFVNNCALNTETEEDIQWCTALFAAGRANFGLTFNIDKTLVMHPLVTTEEYCAPRINVNAI</sequence>
<dbReference type="EMBL" id="UYRU01052043">
    <property type="protein sequence ID" value="VDN11695.1"/>
    <property type="molecule type" value="Genomic_DNA"/>
</dbReference>
<dbReference type="OrthoDB" id="10354664at2759"/>
<name>A0A3P7L2Y1_DIBLA</name>